<name>A0A1Y1WH41_9FUNG</name>
<dbReference type="AlphaFoldDB" id="A0A1Y1WH41"/>
<keyword evidence="2" id="KW-1185">Reference proteome</keyword>
<evidence type="ECO:0000313" key="1">
    <source>
        <dbReference type="EMBL" id="ORX72891.1"/>
    </source>
</evidence>
<dbReference type="RefSeq" id="XP_040746231.1">
    <property type="nucleotide sequence ID" value="XM_040885314.1"/>
</dbReference>
<organism evidence="1 2">
    <name type="scientific">Linderina pennispora</name>
    <dbReference type="NCBI Taxonomy" id="61395"/>
    <lineage>
        <taxon>Eukaryota</taxon>
        <taxon>Fungi</taxon>
        <taxon>Fungi incertae sedis</taxon>
        <taxon>Zoopagomycota</taxon>
        <taxon>Kickxellomycotina</taxon>
        <taxon>Kickxellomycetes</taxon>
        <taxon>Kickxellales</taxon>
        <taxon>Kickxellaceae</taxon>
        <taxon>Linderina</taxon>
    </lineage>
</organism>
<dbReference type="Proteomes" id="UP000193922">
    <property type="component" value="Unassembled WGS sequence"/>
</dbReference>
<dbReference type="EMBL" id="MCFD01000002">
    <property type="protein sequence ID" value="ORX72891.1"/>
    <property type="molecule type" value="Genomic_DNA"/>
</dbReference>
<dbReference type="OrthoDB" id="5579563at2759"/>
<accession>A0A1Y1WH41</accession>
<reference evidence="1 2" key="1">
    <citation type="submission" date="2016-07" db="EMBL/GenBank/DDBJ databases">
        <title>Pervasive Adenine N6-methylation of Active Genes in Fungi.</title>
        <authorList>
            <consortium name="DOE Joint Genome Institute"/>
            <person name="Mondo S.J."/>
            <person name="Dannebaum R.O."/>
            <person name="Kuo R.C."/>
            <person name="Labutti K."/>
            <person name="Haridas S."/>
            <person name="Kuo A."/>
            <person name="Salamov A."/>
            <person name="Ahrendt S.R."/>
            <person name="Lipzen A."/>
            <person name="Sullivan W."/>
            <person name="Andreopoulos W.B."/>
            <person name="Clum A."/>
            <person name="Lindquist E."/>
            <person name="Daum C."/>
            <person name="Ramamoorthy G.K."/>
            <person name="Gryganskyi A."/>
            <person name="Culley D."/>
            <person name="Magnuson J.K."/>
            <person name="James T.Y."/>
            <person name="O'Malley M.A."/>
            <person name="Stajich J.E."/>
            <person name="Spatafora J.W."/>
            <person name="Visel A."/>
            <person name="Grigoriev I.V."/>
        </authorList>
    </citation>
    <scope>NUCLEOTIDE SEQUENCE [LARGE SCALE GENOMIC DNA]</scope>
    <source>
        <strain evidence="1 2">ATCC 12442</strain>
    </source>
</reference>
<proteinExistence type="predicted"/>
<protein>
    <submittedName>
        <fullName evidence="1">Uncharacterized protein</fullName>
    </submittedName>
</protein>
<dbReference type="GeneID" id="63801962"/>
<evidence type="ECO:0000313" key="2">
    <source>
        <dbReference type="Proteomes" id="UP000193922"/>
    </source>
</evidence>
<sequence length="363" mass="41734">MKVVVPRSISLDRIDECLSDMHSEFVHVDDAQPAIEAELTTGQPFIVLGMFDFTVYNAPGGHVRCSYQSRNYVTMIFSYTPYLLYWWWQLDERGGVLIYDEPPLVYFVHESSRGALYENAMDYNSVVVYFTERNIAEFARITRVKRMCNVDLFIVYMDGVYECFETGDTGSMLRFGERAKDKVIEQVRKDAKNLRALRNTEEKLDMRCRKRRRVERFRLMDRHGHMVQDGVRFRLKVAGFRSGIGEDIAISFAGGEMTTVAGGGDSFVCETIDGIAYLKRKNMFVYCPGCAGNAIRLSPALPEKRERLQLHFMENGAVRLTKWDEEVFAHCVWAQQPAGCVVRLDDSPDMRRWGPAVELLLVT</sequence>
<gene>
    <name evidence="1" type="ORF">DL89DRAFT_255059</name>
</gene>
<comment type="caution">
    <text evidence="1">The sequence shown here is derived from an EMBL/GenBank/DDBJ whole genome shotgun (WGS) entry which is preliminary data.</text>
</comment>